<dbReference type="RefSeq" id="WP_075667810.1">
    <property type="nucleotide sequence ID" value="NZ_CP019033.1"/>
</dbReference>
<evidence type="ECO:0000256" key="2">
    <source>
        <dbReference type="ARBA" id="ARBA00011963"/>
    </source>
</evidence>
<dbReference type="AlphaFoldDB" id="A0A1L7GYD3"/>
<organism evidence="10 11">
    <name type="scientific">Limosilactobacillus fermentum</name>
    <name type="common">Lactobacillus fermentum</name>
    <dbReference type="NCBI Taxonomy" id="1613"/>
    <lineage>
        <taxon>Bacteria</taxon>
        <taxon>Bacillati</taxon>
        <taxon>Bacillota</taxon>
        <taxon>Bacilli</taxon>
        <taxon>Lactobacillales</taxon>
        <taxon>Lactobacillaceae</taxon>
        <taxon>Limosilactobacillus</taxon>
    </lineage>
</organism>
<dbReference type="OrthoDB" id="9807853at2"/>
<dbReference type="Gene3D" id="3.40.50.300">
    <property type="entry name" value="P-loop containing nucleotide triphosphate hydrolases"/>
    <property type="match status" value="1"/>
</dbReference>
<gene>
    <name evidence="10" type="ORF">BUW47_11505</name>
</gene>
<accession>A0A1L7GYD3</accession>
<keyword evidence="4" id="KW-0547">Nucleotide-binding</keyword>
<evidence type="ECO:0000256" key="8">
    <source>
        <dbReference type="SAM" id="MobiDB-lite"/>
    </source>
</evidence>
<geneLocation type="plasmid" evidence="11">
    <name>psnu175-4</name>
</geneLocation>
<name>A0A1L7GYD3_LIMFE</name>
<protein>
    <recommendedName>
        <fullName evidence="6">UDP-N-acetylglucosamine kinase</fullName>
        <ecNumber evidence="2">2.7.1.176</ecNumber>
    </recommendedName>
    <alternativeName>
        <fullName evidence="6">UDP-N-acetylglucosamine kinase</fullName>
    </alternativeName>
</protein>
<evidence type="ECO:0000256" key="5">
    <source>
        <dbReference type="ARBA" id="ARBA00022840"/>
    </source>
</evidence>
<evidence type="ECO:0000256" key="3">
    <source>
        <dbReference type="ARBA" id="ARBA00022649"/>
    </source>
</evidence>
<evidence type="ECO:0000256" key="6">
    <source>
        <dbReference type="ARBA" id="ARBA00032897"/>
    </source>
</evidence>
<evidence type="ECO:0000256" key="7">
    <source>
        <dbReference type="ARBA" id="ARBA00048178"/>
    </source>
</evidence>
<evidence type="ECO:0000256" key="4">
    <source>
        <dbReference type="ARBA" id="ARBA00022741"/>
    </source>
</evidence>
<dbReference type="InterPro" id="IPR010488">
    <property type="entry name" value="Zeta_toxin_domain"/>
</dbReference>
<comment type="similarity">
    <text evidence="1">Belongs to the zeta toxin family.</text>
</comment>
<reference evidence="10 11" key="1">
    <citation type="submission" date="2016-12" db="EMBL/GenBank/DDBJ databases">
        <title>Complete Genome Sequence of Lactobacillus fermentum Strain SNUV175, a Probiotic for Treatment of Bacterial Vaginosis.</title>
        <authorList>
            <person name="Lee S."/>
            <person name="You H.J."/>
            <person name="Kwon B."/>
            <person name="Ko G."/>
        </authorList>
    </citation>
    <scope>NUCLEOTIDE SEQUENCE [LARGE SCALE GENOMIC DNA]</scope>
    <source>
        <strain evidence="10 11">SNUV175</strain>
        <plasmid evidence="11">psnu175-4</plasmid>
    </source>
</reference>
<dbReference type="EMBL" id="CP019033">
    <property type="protein sequence ID" value="APU47041.1"/>
    <property type="molecule type" value="Genomic_DNA"/>
</dbReference>
<sequence>MDELADYTDHQFETKLQIEIEQLTKNKQAQESPKAYLLGGQPGAGKSGLHQLIKAEDPNAITIDNDTFKWLHPKYKQLEQKYGKDVVKYVTPFSNQMTESLIDYLSDKKFDLIIEGTLRTVEVPMATVTKLQNRGYEASLYVMAVPRIESYLGTLARYEDQFSLSPRTARATTKEAHDVVVRQLPDNLDFLYKQRLFKEIRLYDRKGNKLYSSLENLNESPKKIITEILNRKLDNNTLLNSIDSVINKMEINHHTTTPQYLDLVEKTTELKKEISGRVQEQLKEFAEKNPEVNPKEDPENKNDRPSY</sequence>
<evidence type="ECO:0000256" key="1">
    <source>
        <dbReference type="ARBA" id="ARBA00009104"/>
    </source>
</evidence>
<feature type="domain" description="Zeta toxin" evidence="9">
    <location>
        <begin position="23"/>
        <end position="213"/>
    </location>
</feature>
<keyword evidence="10" id="KW-0614">Plasmid</keyword>
<dbReference type="EC" id="2.7.1.176" evidence="2"/>
<dbReference type="Pfam" id="PF06414">
    <property type="entry name" value="Zeta_toxin"/>
    <property type="match status" value="1"/>
</dbReference>
<keyword evidence="3" id="KW-1277">Toxin-antitoxin system</keyword>
<keyword evidence="5" id="KW-0067">ATP-binding</keyword>
<feature type="region of interest" description="Disordered" evidence="8">
    <location>
        <begin position="282"/>
        <end position="307"/>
    </location>
</feature>
<dbReference type="GO" id="GO:0005524">
    <property type="term" value="F:ATP binding"/>
    <property type="evidence" value="ECO:0007669"/>
    <property type="project" value="UniProtKB-KW"/>
</dbReference>
<dbReference type="GO" id="GO:0016301">
    <property type="term" value="F:kinase activity"/>
    <property type="evidence" value="ECO:0007669"/>
    <property type="project" value="InterPro"/>
</dbReference>
<evidence type="ECO:0000313" key="11">
    <source>
        <dbReference type="Proteomes" id="UP000185427"/>
    </source>
</evidence>
<evidence type="ECO:0000259" key="9">
    <source>
        <dbReference type="Pfam" id="PF06414"/>
    </source>
</evidence>
<comment type="catalytic activity">
    <reaction evidence="7">
        <text>UDP-N-acetyl-alpha-D-glucosamine + ATP = UDP-N-acetyl-alpha-D-glucosamine 3'-phosphate + ADP + H(+)</text>
        <dbReference type="Rhea" id="RHEA:32671"/>
        <dbReference type="ChEBI" id="CHEBI:15378"/>
        <dbReference type="ChEBI" id="CHEBI:30616"/>
        <dbReference type="ChEBI" id="CHEBI:57705"/>
        <dbReference type="ChEBI" id="CHEBI:64353"/>
        <dbReference type="ChEBI" id="CHEBI:456216"/>
        <dbReference type="EC" id="2.7.1.176"/>
    </reaction>
</comment>
<dbReference type="InterPro" id="IPR027417">
    <property type="entry name" value="P-loop_NTPase"/>
</dbReference>
<evidence type="ECO:0000313" key="10">
    <source>
        <dbReference type="EMBL" id="APU47041.1"/>
    </source>
</evidence>
<dbReference type="Proteomes" id="UP000185427">
    <property type="component" value="Plasmid pSNU175-4"/>
</dbReference>
<proteinExistence type="inferred from homology"/>
<dbReference type="SUPFAM" id="SSF52540">
    <property type="entry name" value="P-loop containing nucleoside triphosphate hydrolases"/>
    <property type="match status" value="1"/>
</dbReference>